<feature type="transmembrane region" description="Helical" evidence="1">
    <location>
        <begin position="52"/>
        <end position="73"/>
    </location>
</feature>
<protein>
    <submittedName>
        <fullName evidence="2">Uncharacterized protein</fullName>
    </submittedName>
</protein>
<keyword evidence="1" id="KW-0812">Transmembrane</keyword>
<accession>A0A847EUH6</accession>
<sequence length="108" mass="12581">MFNNIHTFVLSNPFLANLFNTFYSPVQKQLDKLKETLSENSYSNIEGLLDKISSISLILLSIYIVYSILFFIYSFIFKHKIRIKVLISIAICLPLLLLCYAIYTYINI</sequence>
<keyword evidence="1" id="KW-1133">Transmembrane helix</keyword>
<evidence type="ECO:0000313" key="3">
    <source>
        <dbReference type="Proteomes" id="UP000554004"/>
    </source>
</evidence>
<dbReference type="Proteomes" id="UP000554004">
    <property type="component" value="Unassembled WGS sequence"/>
</dbReference>
<evidence type="ECO:0000256" key="1">
    <source>
        <dbReference type="SAM" id="Phobius"/>
    </source>
</evidence>
<reference evidence="2 3" key="1">
    <citation type="journal article" date="2020" name="Biotechnol. Biofuels">
        <title>New insights from the biogas microbiome by comprehensive genome-resolved metagenomics of nearly 1600 species originating from multiple anaerobic digesters.</title>
        <authorList>
            <person name="Campanaro S."/>
            <person name="Treu L."/>
            <person name="Rodriguez-R L.M."/>
            <person name="Kovalovszki A."/>
            <person name="Ziels R.M."/>
            <person name="Maus I."/>
            <person name="Zhu X."/>
            <person name="Kougias P.G."/>
            <person name="Basile A."/>
            <person name="Luo G."/>
            <person name="Schluter A."/>
            <person name="Konstantinidis K.T."/>
            <person name="Angelidaki I."/>
        </authorList>
    </citation>
    <scope>NUCLEOTIDE SEQUENCE [LARGE SCALE GENOMIC DNA]</scope>
    <source>
        <strain evidence="2">AS06rmzACSIP_421</strain>
    </source>
</reference>
<proteinExistence type="predicted"/>
<organism evidence="2 3">
    <name type="scientific">Candidatus Dojkabacteria bacterium</name>
    <dbReference type="NCBI Taxonomy" id="2099670"/>
    <lineage>
        <taxon>Bacteria</taxon>
        <taxon>Candidatus Dojkabacteria</taxon>
    </lineage>
</organism>
<keyword evidence="1" id="KW-0472">Membrane</keyword>
<feature type="transmembrane region" description="Helical" evidence="1">
    <location>
        <begin position="85"/>
        <end position="106"/>
    </location>
</feature>
<comment type="caution">
    <text evidence="2">The sequence shown here is derived from an EMBL/GenBank/DDBJ whole genome shotgun (WGS) entry which is preliminary data.</text>
</comment>
<name>A0A847EUH6_9BACT</name>
<dbReference type="AlphaFoldDB" id="A0A847EUH6"/>
<evidence type="ECO:0000313" key="2">
    <source>
        <dbReference type="EMBL" id="NLE30984.1"/>
    </source>
</evidence>
<dbReference type="EMBL" id="JAAZAL010000064">
    <property type="protein sequence ID" value="NLE30984.1"/>
    <property type="molecule type" value="Genomic_DNA"/>
</dbReference>
<gene>
    <name evidence="2" type="ORF">GX618_01785</name>
</gene>